<keyword evidence="2" id="KW-0560">Oxidoreductase</keyword>
<dbReference type="FunFam" id="3.40.50.720:FF:000047">
    <property type="entry name" value="NADP-dependent L-serine/L-allo-threonine dehydrogenase"/>
    <property type="match status" value="1"/>
</dbReference>
<gene>
    <name evidence="4" type="ORF">LZ495_07170</name>
</gene>
<dbReference type="SUPFAM" id="SSF51735">
    <property type="entry name" value="NAD(P)-binding Rossmann-fold domains"/>
    <property type="match status" value="1"/>
</dbReference>
<evidence type="ECO:0000313" key="5">
    <source>
        <dbReference type="Proteomes" id="UP001165378"/>
    </source>
</evidence>
<comment type="similarity">
    <text evidence="1 3">Belongs to the short-chain dehydrogenases/reductases (SDR) family.</text>
</comment>
<dbReference type="GO" id="GO:0016616">
    <property type="term" value="F:oxidoreductase activity, acting on the CH-OH group of donors, NAD or NADP as acceptor"/>
    <property type="evidence" value="ECO:0007669"/>
    <property type="project" value="UniProtKB-ARBA"/>
</dbReference>
<comment type="caution">
    <text evidence="4">The sequence shown here is derived from an EMBL/GenBank/DDBJ whole genome shotgun (WGS) entry which is preliminary data.</text>
</comment>
<dbReference type="Pfam" id="PF00106">
    <property type="entry name" value="adh_short"/>
    <property type="match status" value="1"/>
</dbReference>
<keyword evidence="5" id="KW-1185">Reference proteome</keyword>
<organism evidence="4 5">
    <name type="scientific">Yinghuangia soli</name>
    <dbReference type="NCBI Taxonomy" id="2908204"/>
    <lineage>
        <taxon>Bacteria</taxon>
        <taxon>Bacillati</taxon>
        <taxon>Actinomycetota</taxon>
        <taxon>Actinomycetes</taxon>
        <taxon>Kitasatosporales</taxon>
        <taxon>Streptomycetaceae</taxon>
        <taxon>Yinghuangia</taxon>
    </lineage>
</organism>
<reference evidence="4" key="1">
    <citation type="submission" date="2022-01" db="EMBL/GenBank/DDBJ databases">
        <title>Genome-Based Taxonomic Classification of the Phylum Actinobacteria.</title>
        <authorList>
            <person name="Gao Y."/>
        </authorList>
    </citation>
    <scope>NUCLEOTIDE SEQUENCE</scope>
    <source>
        <strain evidence="4">KLBMP 8922</strain>
    </source>
</reference>
<proteinExistence type="inferred from homology"/>
<dbReference type="Gene3D" id="3.40.50.720">
    <property type="entry name" value="NAD(P)-binding Rossmann-like Domain"/>
    <property type="match status" value="1"/>
</dbReference>
<accession>A0AA41TZ06</accession>
<dbReference type="PANTHER" id="PTHR44196">
    <property type="entry name" value="DEHYDROGENASE/REDUCTASE SDR FAMILY MEMBER 7B"/>
    <property type="match status" value="1"/>
</dbReference>
<dbReference type="InterPro" id="IPR002347">
    <property type="entry name" value="SDR_fam"/>
</dbReference>
<evidence type="ECO:0000256" key="3">
    <source>
        <dbReference type="RuleBase" id="RU000363"/>
    </source>
</evidence>
<dbReference type="GO" id="GO:0016020">
    <property type="term" value="C:membrane"/>
    <property type="evidence" value="ECO:0007669"/>
    <property type="project" value="TreeGrafter"/>
</dbReference>
<name>A0AA41TZ06_9ACTN</name>
<dbReference type="RefSeq" id="WP_235051151.1">
    <property type="nucleotide sequence ID" value="NZ_JAKFHA010000003.1"/>
</dbReference>
<evidence type="ECO:0000256" key="1">
    <source>
        <dbReference type="ARBA" id="ARBA00006484"/>
    </source>
</evidence>
<dbReference type="PRINTS" id="PR00081">
    <property type="entry name" value="GDHRDH"/>
</dbReference>
<dbReference type="Proteomes" id="UP001165378">
    <property type="component" value="Unassembled WGS sequence"/>
</dbReference>
<dbReference type="PRINTS" id="PR00080">
    <property type="entry name" value="SDRFAMILY"/>
</dbReference>
<evidence type="ECO:0000313" key="4">
    <source>
        <dbReference type="EMBL" id="MCF2526996.1"/>
    </source>
</evidence>
<sequence length="257" mass="26233">MSSVLQGAPLADRVAVVTGASAGIGAATARRLAELGARVALLARRADRLDDLVAEIRKAGGEAVAVTADIADRASVQAAADRVATELGSADLVVNAAGTYLPGPIADGAADAWAQEIAVNVTGQMNVIGAFTPQLIAAAEAGRSADLVNISSVGADINLTLSAVYDGSKAFVSKMSATLRDELGQHGVRVAVIEPGLVDTELKTHVTHEGIRGWIDANGELALQPEDVAETIAFAATLPPQVNLQTIVVLPTKQAFS</sequence>
<evidence type="ECO:0000256" key="2">
    <source>
        <dbReference type="ARBA" id="ARBA00023002"/>
    </source>
</evidence>
<dbReference type="AlphaFoldDB" id="A0AA41TZ06"/>
<dbReference type="PANTHER" id="PTHR44196:SF1">
    <property type="entry name" value="DEHYDROGENASE_REDUCTASE SDR FAMILY MEMBER 7B"/>
    <property type="match status" value="1"/>
</dbReference>
<dbReference type="InterPro" id="IPR036291">
    <property type="entry name" value="NAD(P)-bd_dom_sf"/>
</dbReference>
<dbReference type="EMBL" id="JAKFHA010000003">
    <property type="protein sequence ID" value="MCF2526996.1"/>
    <property type="molecule type" value="Genomic_DNA"/>
</dbReference>
<protein>
    <submittedName>
        <fullName evidence="4">SDR family oxidoreductase</fullName>
    </submittedName>
</protein>